<dbReference type="Pfam" id="PF14903">
    <property type="entry name" value="WG_beta_rep"/>
    <property type="match status" value="2"/>
</dbReference>
<dbReference type="Proteomes" id="UP001142175">
    <property type="component" value="Unassembled WGS sequence"/>
</dbReference>
<dbReference type="InterPro" id="IPR032774">
    <property type="entry name" value="WG_beta_rep"/>
</dbReference>
<proteinExistence type="predicted"/>
<evidence type="ECO:0000313" key="1">
    <source>
        <dbReference type="EMBL" id="MCR9017453.1"/>
    </source>
</evidence>
<comment type="caution">
    <text evidence="1">The sequence shown here is derived from an EMBL/GenBank/DDBJ whole genome shotgun (WGS) entry which is preliminary data.</text>
</comment>
<evidence type="ECO:0000313" key="2">
    <source>
        <dbReference type="Proteomes" id="UP001142175"/>
    </source>
</evidence>
<dbReference type="EMBL" id="JANSUY010000030">
    <property type="protein sequence ID" value="MCR9017453.1"/>
    <property type="molecule type" value="Genomic_DNA"/>
</dbReference>
<organism evidence="1 2">
    <name type="scientific">Aquiflexum gelatinilyticum</name>
    <dbReference type="NCBI Taxonomy" id="2961943"/>
    <lineage>
        <taxon>Bacteria</taxon>
        <taxon>Pseudomonadati</taxon>
        <taxon>Bacteroidota</taxon>
        <taxon>Cytophagia</taxon>
        <taxon>Cytophagales</taxon>
        <taxon>Cyclobacteriaceae</taxon>
        <taxon>Aquiflexum</taxon>
    </lineage>
</organism>
<sequence length="523" mass="60333">MKLKIYWTVPLYLIFVTITAETVKSQTYEVFDQNLKLKSRIEFDQISILGESVRISTSNNQLKLLSKEYKPFVDLKAISVYKYEQPWIVVESPNGKGAFHEYGEEIFAPEYDEIQILYTRLLARKGNKYWIYYHSSRKTEYLGVFLEAKLAMNGQVIAKNPEGYYLPISETPDKQYEHLQEVNESFLISKESTGYGLINRDGDYILDPIIDHMVYLDGDYFYAFDGKQYMLVRCLEERADIKYTSYHKITLEDGMLLEYIHGKLRRVMDNDGILLDQVGMEKVSDVGSKHYNVWLRDNKLGLLGPNGWEVSPISEVDLILQGSESLYPAKKSGAFGFIDKSGNWVVENRFEEVRKFKEGIAAFMLNGNWGYINNKGTIILAAEYEHVSDFNKGKAIVKREGRYLLVGKDGLPILEKTFDRISLAADSYFITENDEKFGLISPEGKEIVEPKFEELRREDLNKILVRLGDKYGILDENGDYILPVYYKSIVFDVGTNQILAEDDYQFAPLEPIENINNKKKKGT</sequence>
<gene>
    <name evidence="1" type="ORF">NU887_20620</name>
</gene>
<reference evidence="1" key="1">
    <citation type="submission" date="2022-08" db="EMBL/GenBank/DDBJ databases">
        <authorList>
            <person name="Zhang D."/>
        </authorList>
    </citation>
    <scope>NUCLEOTIDE SEQUENCE</scope>
    <source>
        <strain evidence="1">XJ19-11</strain>
    </source>
</reference>
<name>A0A9X2P7E4_9BACT</name>
<keyword evidence="2" id="KW-1185">Reference proteome</keyword>
<dbReference type="PANTHER" id="PTHR37841">
    <property type="entry name" value="GLR2918 PROTEIN"/>
    <property type="match status" value="1"/>
</dbReference>
<dbReference type="AlphaFoldDB" id="A0A9X2P7E4"/>
<protein>
    <submittedName>
        <fullName evidence="1">WG repeat-containing protein</fullName>
    </submittedName>
</protein>
<dbReference type="PANTHER" id="PTHR37841:SF1">
    <property type="entry name" value="DUF3298 DOMAIN-CONTAINING PROTEIN"/>
    <property type="match status" value="1"/>
</dbReference>
<accession>A0A9X2P7E4</accession>
<dbReference type="RefSeq" id="WP_258425287.1">
    <property type="nucleotide sequence ID" value="NZ_JANSUY010000030.1"/>
</dbReference>